<gene>
    <name evidence="2" type="ORF">OCU04_005014</name>
</gene>
<feature type="compositionally biased region" description="Polar residues" evidence="1">
    <location>
        <begin position="127"/>
        <end position="136"/>
    </location>
</feature>
<evidence type="ECO:0000313" key="2">
    <source>
        <dbReference type="EMBL" id="KAJ8065915.1"/>
    </source>
</evidence>
<name>A0A9X0ANA5_9HELO</name>
<feature type="compositionally biased region" description="Basic and acidic residues" evidence="1">
    <location>
        <begin position="174"/>
        <end position="187"/>
    </location>
</feature>
<proteinExistence type="predicted"/>
<evidence type="ECO:0000313" key="3">
    <source>
        <dbReference type="Proteomes" id="UP001152300"/>
    </source>
</evidence>
<dbReference type="Proteomes" id="UP001152300">
    <property type="component" value="Unassembled WGS sequence"/>
</dbReference>
<feature type="compositionally biased region" description="Basic and acidic residues" evidence="1">
    <location>
        <begin position="140"/>
        <end position="150"/>
    </location>
</feature>
<dbReference type="AlphaFoldDB" id="A0A9X0ANA5"/>
<accession>A0A9X0ANA5</accession>
<keyword evidence="3" id="KW-1185">Reference proteome</keyword>
<feature type="region of interest" description="Disordered" evidence="1">
    <location>
        <begin position="126"/>
        <end position="187"/>
    </location>
</feature>
<reference evidence="2" key="1">
    <citation type="submission" date="2022-11" db="EMBL/GenBank/DDBJ databases">
        <title>Genome Resource of Sclerotinia nivalis Strain SnTB1, a Plant Pathogen Isolated from American Ginseng.</title>
        <authorList>
            <person name="Fan S."/>
        </authorList>
    </citation>
    <scope>NUCLEOTIDE SEQUENCE</scope>
    <source>
        <strain evidence="2">SnTB1</strain>
    </source>
</reference>
<sequence length="187" mass="21261">MSKKIPTFSLVDAYQKKVLEEITEINTRLHTLPSAAFLMYLENVQKSLTFWLGEVRVHIEQLGALDRAEDLAAMRVIEQDLMRIIIRVQNLHDKHRRLRTTIQIPTPSAPGDLQIRDPREPLLPTATEIQHPQVTSPPRGKVEEKAEKLASKSVLRQPRKKLPEGAQISIHQGTGKDKATRDKMGLK</sequence>
<organism evidence="2 3">
    <name type="scientific">Sclerotinia nivalis</name>
    <dbReference type="NCBI Taxonomy" id="352851"/>
    <lineage>
        <taxon>Eukaryota</taxon>
        <taxon>Fungi</taxon>
        <taxon>Dikarya</taxon>
        <taxon>Ascomycota</taxon>
        <taxon>Pezizomycotina</taxon>
        <taxon>Leotiomycetes</taxon>
        <taxon>Helotiales</taxon>
        <taxon>Sclerotiniaceae</taxon>
        <taxon>Sclerotinia</taxon>
    </lineage>
</organism>
<comment type="caution">
    <text evidence="2">The sequence shown here is derived from an EMBL/GenBank/DDBJ whole genome shotgun (WGS) entry which is preliminary data.</text>
</comment>
<dbReference type="EMBL" id="JAPEIS010000005">
    <property type="protein sequence ID" value="KAJ8065915.1"/>
    <property type="molecule type" value="Genomic_DNA"/>
</dbReference>
<dbReference type="OrthoDB" id="3537865at2759"/>
<evidence type="ECO:0000256" key="1">
    <source>
        <dbReference type="SAM" id="MobiDB-lite"/>
    </source>
</evidence>
<protein>
    <submittedName>
        <fullName evidence="2">Uncharacterized protein</fullName>
    </submittedName>
</protein>